<dbReference type="GO" id="GO:0005524">
    <property type="term" value="F:ATP binding"/>
    <property type="evidence" value="ECO:0007669"/>
    <property type="project" value="InterPro"/>
</dbReference>
<accession>A0A3P9B6J1</accession>
<dbReference type="InterPro" id="IPR047499">
    <property type="entry name" value="DD_AK7"/>
</dbReference>
<feature type="region of interest" description="Disordered" evidence="5">
    <location>
        <begin position="463"/>
        <end position="493"/>
    </location>
</feature>
<dbReference type="Pfam" id="PF05186">
    <property type="entry name" value="Dpy-30"/>
    <property type="match status" value="1"/>
</dbReference>
<evidence type="ECO:0000313" key="6">
    <source>
        <dbReference type="Ensembl" id="ENSMZEP00005005407.1"/>
    </source>
</evidence>
<evidence type="ECO:0000256" key="3">
    <source>
        <dbReference type="ARBA" id="ARBA00022777"/>
    </source>
</evidence>
<dbReference type="InterPro" id="IPR007858">
    <property type="entry name" value="Dpy-30_motif"/>
</dbReference>
<evidence type="ECO:0000256" key="1">
    <source>
        <dbReference type="ARBA" id="ARBA00022679"/>
    </source>
</evidence>
<dbReference type="SUPFAM" id="SSF51735">
    <property type="entry name" value="NAD(P)-binding Rossmann-fold domains"/>
    <property type="match status" value="1"/>
</dbReference>
<dbReference type="Ensembl" id="ENSMZET00005005637.1">
    <property type="protein sequence ID" value="ENSMZEP00005005407.1"/>
    <property type="gene ID" value="ENSMZEG00005004185.1"/>
</dbReference>
<dbReference type="AlphaFoldDB" id="A0A3P9B6J1"/>
<dbReference type="Gene3D" id="3.40.50.300">
    <property type="entry name" value="P-loop containing nucleotide triphosphate hydrolases"/>
    <property type="match status" value="1"/>
</dbReference>
<dbReference type="Gene3D" id="1.20.890.10">
    <property type="entry name" value="cAMP-dependent protein kinase regulatory subunit, dimerization-anchoring domain"/>
    <property type="match status" value="1"/>
</dbReference>
<keyword evidence="7" id="KW-1185">Reference proteome</keyword>
<dbReference type="GO" id="GO:0006139">
    <property type="term" value="P:nucleobase-containing compound metabolic process"/>
    <property type="evidence" value="ECO:0007669"/>
    <property type="project" value="InterPro"/>
</dbReference>
<protein>
    <submittedName>
        <fullName evidence="6">Adenylate kinase 7a</fullName>
    </submittedName>
</protein>
<reference evidence="6" key="3">
    <citation type="submission" date="2025-09" db="UniProtKB">
        <authorList>
            <consortium name="Ensembl"/>
        </authorList>
    </citation>
    <scope>IDENTIFICATION</scope>
</reference>
<dbReference type="GeneTree" id="ENSGT00390000015102"/>
<reference evidence="6" key="2">
    <citation type="submission" date="2025-08" db="UniProtKB">
        <authorList>
            <consortium name="Ensembl"/>
        </authorList>
    </citation>
    <scope>IDENTIFICATION</scope>
</reference>
<keyword evidence="3 4" id="KW-0418">Kinase</keyword>
<dbReference type="InterPro" id="IPR000850">
    <property type="entry name" value="Adenylat/UMP-CMP_kin"/>
</dbReference>
<keyword evidence="2" id="KW-0547">Nucleotide-binding</keyword>
<name>A0A3P9B6J1_9CICH</name>
<reference evidence="6 7" key="1">
    <citation type="journal article" date="2014" name="Nature">
        <title>The genomic substrate for adaptive radiation in African cichlid fish.</title>
        <authorList>
            <person name="Brawand D."/>
            <person name="Wagner C.E."/>
            <person name="Li Y.I."/>
            <person name="Malinsky M."/>
            <person name="Keller I."/>
            <person name="Fan S."/>
            <person name="Simakov O."/>
            <person name="Ng A.Y."/>
            <person name="Lim Z.W."/>
            <person name="Bezault E."/>
            <person name="Turner-Maier J."/>
            <person name="Johnson J."/>
            <person name="Alcazar R."/>
            <person name="Noh H.J."/>
            <person name="Russell P."/>
            <person name="Aken B."/>
            <person name="Alfoldi J."/>
            <person name="Amemiya C."/>
            <person name="Azzouzi N."/>
            <person name="Baroiller J.F."/>
            <person name="Barloy-Hubler F."/>
            <person name="Berlin A."/>
            <person name="Bloomquist R."/>
            <person name="Carleton K.L."/>
            <person name="Conte M.A."/>
            <person name="D'Cotta H."/>
            <person name="Eshel O."/>
            <person name="Gaffney L."/>
            <person name="Galibert F."/>
            <person name="Gante H.F."/>
            <person name="Gnerre S."/>
            <person name="Greuter L."/>
            <person name="Guyon R."/>
            <person name="Haddad N.S."/>
            <person name="Haerty W."/>
            <person name="Harris R.M."/>
            <person name="Hofmann H.A."/>
            <person name="Hourlier T."/>
            <person name="Hulata G."/>
            <person name="Jaffe D.B."/>
            <person name="Lara M."/>
            <person name="Lee A.P."/>
            <person name="MacCallum I."/>
            <person name="Mwaiko S."/>
            <person name="Nikaido M."/>
            <person name="Nishihara H."/>
            <person name="Ozouf-Costaz C."/>
            <person name="Penman D.J."/>
            <person name="Przybylski D."/>
            <person name="Rakotomanga M."/>
            <person name="Renn S.C.P."/>
            <person name="Ribeiro F.J."/>
            <person name="Ron M."/>
            <person name="Salzburger W."/>
            <person name="Sanchez-Pulido L."/>
            <person name="Santos M.E."/>
            <person name="Searle S."/>
            <person name="Sharpe T."/>
            <person name="Swofford R."/>
            <person name="Tan F.J."/>
            <person name="Williams L."/>
            <person name="Young S."/>
            <person name="Yin S."/>
            <person name="Okada N."/>
            <person name="Kocher T.D."/>
            <person name="Miska E.A."/>
            <person name="Lander E.S."/>
            <person name="Venkatesh B."/>
            <person name="Fernald R.D."/>
            <person name="Meyer A."/>
            <person name="Ponting C.P."/>
            <person name="Streelman J.T."/>
            <person name="Lindblad-Toh K."/>
            <person name="Seehausen O."/>
            <person name="Di Palma F."/>
        </authorList>
    </citation>
    <scope>NUCLEOTIDE SEQUENCE</scope>
</reference>
<feature type="compositionally biased region" description="Basic and acidic residues" evidence="5">
    <location>
        <begin position="473"/>
        <end position="493"/>
    </location>
</feature>
<comment type="similarity">
    <text evidence="4">Belongs to the adenylate kinase family.</text>
</comment>
<dbReference type="Pfam" id="PF00406">
    <property type="entry name" value="ADK"/>
    <property type="match status" value="1"/>
</dbReference>
<dbReference type="CDD" id="cd01428">
    <property type="entry name" value="ADK"/>
    <property type="match status" value="1"/>
</dbReference>
<proteinExistence type="inferred from homology"/>
<evidence type="ECO:0000256" key="4">
    <source>
        <dbReference type="RuleBase" id="RU003330"/>
    </source>
</evidence>
<evidence type="ECO:0000256" key="5">
    <source>
        <dbReference type="SAM" id="MobiDB-lite"/>
    </source>
</evidence>
<evidence type="ECO:0000256" key="2">
    <source>
        <dbReference type="ARBA" id="ARBA00022741"/>
    </source>
</evidence>
<dbReference type="InterPro" id="IPR036291">
    <property type="entry name" value="NAD(P)-bd_dom_sf"/>
</dbReference>
<dbReference type="PRINTS" id="PR00094">
    <property type="entry name" value="ADENYLTKNASE"/>
</dbReference>
<dbReference type="Gene3D" id="3.40.50.720">
    <property type="entry name" value="NAD(P)-binding Rossmann-like Domain"/>
    <property type="match status" value="1"/>
</dbReference>
<keyword evidence="1 4" id="KW-0808">Transferase</keyword>
<dbReference type="PANTHER" id="PTHR23359">
    <property type="entry name" value="NUCLEOTIDE KINASE"/>
    <property type="match status" value="1"/>
</dbReference>
<organism evidence="6 7">
    <name type="scientific">Maylandia zebra</name>
    <name type="common">zebra mbuna</name>
    <dbReference type="NCBI Taxonomy" id="106582"/>
    <lineage>
        <taxon>Eukaryota</taxon>
        <taxon>Metazoa</taxon>
        <taxon>Chordata</taxon>
        <taxon>Craniata</taxon>
        <taxon>Vertebrata</taxon>
        <taxon>Euteleostomi</taxon>
        <taxon>Actinopterygii</taxon>
        <taxon>Neopterygii</taxon>
        <taxon>Teleostei</taxon>
        <taxon>Neoteleostei</taxon>
        <taxon>Acanthomorphata</taxon>
        <taxon>Ovalentaria</taxon>
        <taxon>Cichlomorphae</taxon>
        <taxon>Cichliformes</taxon>
        <taxon>Cichlidae</taxon>
        <taxon>African cichlids</taxon>
        <taxon>Pseudocrenilabrinae</taxon>
        <taxon>Haplochromini</taxon>
        <taxon>Maylandia</taxon>
        <taxon>Maylandia zebra complex</taxon>
    </lineage>
</organism>
<evidence type="ECO:0000313" key="7">
    <source>
        <dbReference type="Proteomes" id="UP000265160"/>
    </source>
</evidence>
<dbReference type="InterPro" id="IPR027417">
    <property type="entry name" value="P-loop_NTPase"/>
</dbReference>
<sequence>QSPSSDELLQHLLECDVVVYNISESATQQQVEEATWVLTALHNEMLSFTSQKLFILVSTVMTWAMTKPQNPDETDVLVSEEQFIRRRPHPAFRKHHSLEKLVLNLAKGKKSKLAGYVVASGLQYGKGEDLFHYFFKVSWLMEFPKVPIFGHGTNYIPTIHVSDLGGVIQNIIQLRPRPKYIVAIDNSRNTLEDIPEELECLGINLRLETFIINDFFNLSWTSEAGMVENMDNIVQEYKDAWQLLPIRILLLGPPAVGKTTLAGKLCHHYRLHQIKLKEVLEEKIAQLVSGSRTAHTYQTVDFPLTAVLQLQENCFVPSGRLVDRLLFEIVEEKLNSKPCKNQGFVLDGFPKTYEQAKMIFSGRMDLLLFPTCVAEYVFALDASDDFLTRRVQGLPENVAEKMRYTQDEFVPRLTKHRQLSGAEETVCDYFDQIEIHPLHIEVRTDDPEYTDIMKMITRVVGPPKNYGLSPEEQDQKKEEERRQKRSAEAAERKLRNEAVLAEMQKNLSEVKRQESEQLEVQALPLRNYLMKYVMPSLTEAMVKCSEIKPEDPVDFLVFKKNPFQQNYLC</sequence>
<dbReference type="CDD" id="cd22967">
    <property type="entry name" value="DD_AK7"/>
    <property type="match status" value="1"/>
</dbReference>
<dbReference type="SUPFAM" id="SSF52540">
    <property type="entry name" value="P-loop containing nucleoside triphosphate hydrolases"/>
    <property type="match status" value="1"/>
</dbReference>
<dbReference type="Proteomes" id="UP000265160">
    <property type="component" value="LG15"/>
</dbReference>
<dbReference type="GO" id="GO:0019205">
    <property type="term" value="F:nucleobase-containing compound kinase activity"/>
    <property type="evidence" value="ECO:0007669"/>
    <property type="project" value="InterPro"/>
</dbReference>
<dbReference type="STRING" id="106582.ENSMZEP00005005407"/>